<dbReference type="InterPro" id="IPR001128">
    <property type="entry name" value="Cyt_P450"/>
</dbReference>
<sequence length="397" mass="42433">MQNTADLVPDSTGHGSGPGPGSLSSVGKAGPGLRAGRDVLVFRRYADVAVIARDPAFVVKDADWFDAHLPGWQQSAGMRLFGTNMLFHNGASHQRLRKVMSPAFKPARLRALGEVVRATVERRLDLLDERPRGDVVDLHELLTLPVTRSTGCALVGVPEEDGPLLYELVQPLLALLDPEIGPRTLLRADRAAKTLRPCLDRLVAERRARPVDDLASSVAGSLDDGEAAAALALALAGGFDTTLTLLDHAVSGLMASPARASVASGDADALNAAINEALRLASPIGLITRIARHEVNVGDVRVPAGQEVMAWICDAHRDPRHFPDPDSFEPERPASRLLSFGSGPHYCLGAQLAKLEASLVLPAVLRRFPRMMPAGSPCPNDRVNVRGWTDLPVVLDP</sequence>
<dbReference type="SUPFAM" id="SSF48264">
    <property type="entry name" value="Cytochrome P450"/>
    <property type="match status" value="1"/>
</dbReference>
<dbReference type="PRINTS" id="PR00385">
    <property type="entry name" value="P450"/>
</dbReference>
<gene>
    <name evidence="4" type="ORF">QIS96_34425</name>
</gene>
<keyword evidence="5" id="KW-1185">Reference proteome</keyword>
<dbReference type="Proteomes" id="UP001223978">
    <property type="component" value="Unassembled WGS sequence"/>
</dbReference>
<dbReference type="InterPro" id="IPR036396">
    <property type="entry name" value="Cyt_P450_sf"/>
</dbReference>
<proteinExistence type="inferred from homology"/>
<keyword evidence="2" id="KW-0503">Monooxygenase</keyword>
<evidence type="ECO:0000256" key="1">
    <source>
        <dbReference type="ARBA" id="ARBA00010617"/>
    </source>
</evidence>
<evidence type="ECO:0000256" key="2">
    <source>
        <dbReference type="RuleBase" id="RU000461"/>
    </source>
</evidence>
<accession>A0ABT6SLF0</accession>
<dbReference type="PRINTS" id="PR00359">
    <property type="entry name" value="BP450"/>
</dbReference>
<dbReference type="PANTHER" id="PTHR46696:SF1">
    <property type="entry name" value="CYTOCHROME P450 YJIB-RELATED"/>
    <property type="match status" value="1"/>
</dbReference>
<keyword evidence="2" id="KW-0349">Heme</keyword>
<evidence type="ECO:0000256" key="3">
    <source>
        <dbReference type="SAM" id="MobiDB-lite"/>
    </source>
</evidence>
<reference evidence="4 5" key="1">
    <citation type="submission" date="2023-05" db="EMBL/GenBank/DDBJ databases">
        <title>Draft genome sequence of Streptomyces sp. B-S-A6 isolated from a cave soil in Thailand.</title>
        <authorList>
            <person name="Chamroensaksri N."/>
            <person name="Muangham S."/>
        </authorList>
    </citation>
    <scope>NUCLEOTIDE SEQUENCE [LARGE SCALE GENOMIC DNA]</scope>
    <source>
        <strain evidence="4 5">B-S-A6</strain>
    </source>
</reference>
<organism evidence="4 5">
    <name type="scientific">Streptomyces cavernicola</name>
    <dbReference type="NCBI Taxonomy" id="3043613"/>
    <lineage>
        <taxon>Bacteria</taxon>
        <taxon>Bacillati</taxon>
        <taxon>Actinomycetota</taxon>
        <taxon>Actinomycetes</taxon>
        <taxon>Kitasatosporales</taxon>
        <taxon>Streptomycetaceae</taxon>
        <taxon>Streptomyces</taxon>
    </lineage>
</organism>
<dbReference type="RefSeq" id="WP_282546776.1">
    <property type="nucleotide sequence ID" value="NZ_JASCIQ010000055.1"/>
</dbReference>
<dbReference type="PROSITE" id="PS00086">
    <property type="entry name" value="CYTOCHROME_P450"/>
    <property type="match status" value="1"/>
</dbReference>
<keyword evidence="2" id="KW-0560">Oxidoreductase</keyword>
<evidence type="ECO:0000313" key="5">
    <source>
        <dbReference type="Proteomes" id="UP001223978"/>
    </source>
</evidence>
<dbReference type="EMBL" id="JASCIQ010000055">
    <property type="protein sequence ID" value="MDI3408899.1"/>
    <property type="molecule type" value="Genomic_DNA"/>
</dbReference>
<dbReference type="PANTHER" id="PTHR46696">
    <property type="entry name" value="P450, PUTATIVE (EUROFUNG)-RELATED"/>
    <property type="match status" value="1"/>
</dbReference>
<feature type="region of interest" description="Disordered" evidence="3">
    <location>
        <begin position="1"/>
        <end position="29"/>
    </location>
</feature>
<dbReference type="InterPro" id="IPR017972">
    <property type="entry name" value="Cyt_P450_CS"/>
</dbReference>
<dbReference type="Pfam" id="PF00067">
    <property type="entry name" value="p450"/>
    <property type="match status" value="1"/>
</dbReference>
<evidence type="ECO:0000313" key="4">
    <source>
        <dbReference type="EMBL" id="MDI3408899.1"/>
    </source>
</evidence>
<dbReference type="Gene3D" id="1.10.630.10">
    <property type="entry name" value="Cytochrome P450"/>
    <property type="match status" value="1"/>
</dbReference>
<name>A0ABT6SLF0_9ACTN</name>
<comment type="caution">
    <text evidence="4">The sequence shown here is derived from an EMBL/GenBank/DDBJ whole genome shotgun (WGS) entry which is preliminary data.</text>
</comment>
<keyword evidence="2" id="KW-0479">Metal-binding</keyword>
<comment type="similarity">
    <text evidence="1 2">Belongs to the cytochrome P450 family.</text>
</comment>
<dbReference type="InterPro" id="IPR002397">
    <property type="entry name" value="Cyt_P450_B"/>
</dbReference>
<protein>
    <submittedName>
        <fullName evidence="4">Cytochrome P450</fullName>
    </submittedName>
</protein>
<keyword evidence="2" id="KW-0408">Iron</keyword>